<dbReference type="Proteomes" id="UP001060215">
    <property type="component" value="Chromosome 12"/>
</dbReference>
<dbReference type="EMBL" id="CM045769">
    <property type="protein sequence ID" value="KAI7995334.1"/>
    <property type="molecule type" value="Genomic_DNA"/>
</dbReference>
<gene>
    <name evidence="1" type="ORF">LOK49_LG11G02509</name>
</gene>
<proteinExistence type="predicted"/>
<organism evidence="1 2">
    <name type="scientific">Camellia lanceoleosa</name>
    <dbReference type="NCBI Taxonomy" id="1840588"/>
    <lineage>
        <taxon>Eukaryota</taxon>
        <taxon>Viridiplantae</taxon>
        <taxon>Streptophyta</taxon>
        <taxon>Embryophyta</taxon>
        <taxon>Tracheophyta</taxon>
        <taxon>Spermatophyta</taxon>
        <taxon>Magnoliopsida</taxon>
        <taxon>eudicotyledons</taxon>
        <taxon>Gunneridae</taxon>
        <taxon>Pentapetalae</taxon>
        <taxon>asterids</taxon>
        <taxon>Ericales</taxon>
        <taxon>Theaceae</taxon>
        <taxon>Camellia</taxon>
    </lineage>
</organism>
<comment type="caution">
    <text evidence="1">The sequence shown here is derived from an EMBL/GenBank/DDBJ whole genome shotgun (WGS) entry which is preliminary data.</text>
</comment>
<evidence type="ECO:0000313" key="1">
    <source>
        <dbReference type="EMBL" id="KAI7995334.1"/>
    </source>
</evidence>
<reference evidence="1 2" key="1">
    <citation type="journal article" date="2022" name="Plant J.">
        <title>Chromosome-level genome of Camellia lanceoleosa provides a valuable resource for understanding genome evolution and self-incompatibility.</title>
        <authorList>
            <person name="Gong W."/>
            <person name="Xiao S."/>
            <person name="Wang L."/>
            <person name="Liao Z."/>
            <person name="Chang Y."/>
            <person name="Mo W."/>
            <person name="Hu G."/>
            <person name="Li W."/>
            <person name="Zhao G."/>
            <person name="Zhu H."/>
            <person name="Hu X."/>
            <person name="Ji K."/>
            <person name="Xiang X."/>
            <person name="Song Q."/>
            <person name="Yuan D."/>
            <person name="Jin S."/>
            <person name="Zhang L."/>
        </authorList>
    </citation>
    <scope>NUCLEOTIDE SEQUENCE [LARGE SCALE GENOMIC DNA]</scope>
    <source>
        <strain evidence="1">SQ_2022a</strain>
    </source>
</reference>
<accession>A0ACC0G356</accession>
<sequence length="104" mass="11956">MEILGKPNVSDFFSELARFDLQGLEREIKVVLVDVDRIFDSVIDAMVKIGTRDGDEALKNKGKKDFQQILLELKEKEDGAEPMTMTYIKALLMVFFSHKIFMIL</sequence>
<name>A0ACC0G356_9ERIC</name>
<evidence type="ECO:0000313" key="2">
    <source>
        <dbReference type="Proteomes" id="UP001060215"/>
    </source>
</evidence>
<keyword evidence="2" id="KW-1185">Reference proteome</keyword>
<protein>
    <submittedName>
        <fullName evidence="1">Licodione synthase</fullName>
    </submittedName>
</protein>